<dbReference type="PANTHER" id="PTHR43130:SF3">
    <property type="entry name" value="HTH-TYPE TRANSCRIPTIONAL REGULATOR RV1931C"/>
    <property type="match status" value="1"/>
</dbReference>
<accession>L0A771</accession>
<name>L0A771_DEIPD</name>
<reference evidence="3" key="1">
    <citation type="submission" date="2012-03" db="EMBL/GenBank/DDBJ databases">
        <title>Complete sequence of chromosome of Deinococcus peraridilitoris DSM 19664.</title>
        <authorList>
            <person name="Lucas S."/>
            <person name="Copeland A."/>
            <person name="Lapidus A."/>
            <person name="Glavina del Rio T."/>
            <person name="Dalin E."/>
            <person name="Tice H."/>
            <person name="Bruce D."/>
            <person name="Goodwin L."/>
            <person name="Pitluck S."/>
            <person name="Peters L."/>
            <person name="Mikhailova N."/>
            <person name="Lu M."/>
            <person name="Kyrpides N."/>
            <person name="Mavromatis K."/>
            <person name="Ivanova N."/>
            <person name="Brettin T."/>
            <person name="Detter J.C."/>
            <person name="Han C."/>
            <person name="Larimer F."/>
            <person name="Land M."/>
            <person name="Hauser L."/>
            <person name="Markowitz V."/>
            <person name="Cheng J.-F."/>
            <person name="Hugenholtz P."/>
            <person name="Woyke T."/>
            <person name="Wu D."/>
            <person name="Pukall R."/>
            <person name="Steenblock K."/>
            <person name="Brambilla E."/>
            <person name="Klenk H.-P."/>
            <person name="Eisen J.A."/>
        </authorList>
    </citation>
    <scope>NUCLEOTIDE SEQUENCE [LARGE SCALE GENOMIC DNA]</scope>
    <source>
        <strain evidence="3">DSM 19664 / LMG 22246 / CIP 109416 / KR-200</strain>
    </source>
</reference>
<dbReference type="InterPro" id="IPR052158">
    <property type="entry name" value="INH-QAR"/>
</dbReference>
<evidence type="ECO:0000313" key="2">
    <source>
        <dbReference type="EMBL" id="AFZ68905.1"/>
    </source>
</evidence>
<dbReference type="STRING" id="937777.Deipe_3472"/>
<dbReference type="KEGG" id="dpd:Deipe_3472"/>
<dbReference type="Gene3D" id="3.40.50.880">
    <property type="match status" value="1"/>
</dbReference>
<protein>
    <submittedName>
        <fullName evidence="2">Transcriptional regulator containing an amidase domain and an AraC-type DNA-binding HTH domain protein</fullName>
    </submittedName>
</protein>
<dbReference type="AlphaFoldDB" id="L0A771"/>
<keyword evidence="3" id="KW-1185">Reference proteome</keyword>
<keyword evidence="2" id="KW-0238">DNA-binding</keyword>
<evidence type="ECO:0000313" key="3">
    <source>
        <dbReference type="Proteomes" id="UP000010467"/>
    </source>
</evidence>
<feature type="domain" description="DJ-1/PfpI" evidence="1">
    <location>
        <begin position="1"/>
        <end position="127"/>
    </location>
</feature>
<dbReference type="GO" id="GO:0003677">
    <property type="term" value="F:DNA binding"/>
    <property type="evidence" value="ECO:0007669"/>
    <property type="project" value="UniProtKB-KW"/>
</dbReference>
<dbReference type="PANTHER" id="PTHR43130">
    <property type="entry name" value="ARAC-FAMILY TRANSCRIPTIONAL REGULATOR"/>
    <property type="match status" value="1"/>
</dbReference>
<evidence type="ECO:0000259" key="1">
    <source>
        <dbReference type="Pfam" id="PF01965"/>
    </source>
</evidence>
<dbReference type="PATRIC" id="fig|937777.3.peg.3484"/>
<dbReference type="Pfam" id="PF01965">
    <property type="entry name" value="DJ-1_PfpI"/>
    <property type="match status" value="1"/>
</dbReference>
<gene>
    <name evidence="2" type="ordered locus">Deipe_3472</name>
</gene>
<sequence length="184" mass="18184">MSVAVLVYAGVLELELGAALSVFSLAGGDGATRTVARSRASVVGSGGLVTTPEVMFAALEPPEGVFVPGGVGAARMSRDPLVQSFLRAQHARGVPMAASGSGVLALGEAGLLEGLVVSTSADLEDTVWGYSPSDVLSGGLSEDSDRISSHGGLGALDAALCLAARLWGTAAATGAARRLGYGAA</sequence>
<dbReference type="eggNOG" id="COG4977">
    <property type="taxonomic scope" value="Bacteria"/>
</dbReference>
<dbReference type="InterPro" id="IPR029062">
    <property type="entry name" value="Class_I_gatase-like"/>
</dbReference>
<dbReference type="OrthoDB" id="69993at2"/>
<dbReference type="HOGENOM" id="CLU_1330123_0_0_0"/>
<dbReference type="EMBL" id="CP003382">
    <property type="protein sequence ID" value="AFZ68905.1"/>
    <property type="molecule type" value="Genomic_DNA"/>
</dbReference>
<proteinExistence type="predicted"/>
<dbReference type="Proteomes" id="UP000010467">
    <property type="component" value="Chromosome"/>
</dbReference>
<dbReference type="GO" id="GO:0006355">
    <property type="term" value="P:regulation of DNA-templated transcription"/>
    <property type="evidence" value="ECO:0007669"/>
    <property type="project" value="TreeGrafter"/>
</dbReference>
<dbReference type="InterPro" id="IPR002818">
    <property type="entry name" value="DJ-1/PfpI"/>
</dbReference>
<organism evidence="2 3">
    <name type="scientific">Deinococcus peraridilitoris (strain DSM 19664 / LMG 22246 / CIP 109416 / KR-200)</name>
    <dbReference type="NCBI Taxonomy" id="937777"/>
    <lineage>
        <taxon>Bacteria</taxon>
        <taxon>Thermotogati</taxon>
        <taxon>Deinococcota</taxon>
        <taxon>Deinococci</taxon>
        <taxon>Deinococcales</taxon>
        <taxon>Deinococcaceae</taxon>
        <taxon>Deinococcus</taxon>
    </lineage>
</organism>
<dbReference type="SUPFAM" id="SSF52317">
    <property type="entry name" value="Class I glutamine amidotransferase-like"/>
    <property type="match status" value="1"/>
</dbReference>
<dbReference type="RefSeq" id="WP_015237203.1">
    <property type="nucleotide sequence ID" value="NC_019793.1"/>
</dbReference>